<evidence type="ECO:0000256" key="1">
    <source>
        <dbReference type="SAM" id="MobiDB-lite"/>
    </source>
</evidence>
<gene>
    <name evidence="2" type="ORF">T4A_2436</name>
    <name evidence="3" type="ORF">T4B_9748</name>
</gene>
<dbReference type="EMBL" id="JYDR01000189">
    <property type="protein sequence ID" value="KRY65915.1"/>
    <property type="molecule type" value="Genomic_DNA"/>
</dbReference>
<organism evidence="2 4">
    <name type="scientific">Trichinella pseudospiralis</name>
    <name type="common">Parasitic roundworm</name>
    <dbReference type="NCBI Taxonomy" id="6337"/>
    <lineage>
        <taxon>Eukaryota</taxon>
        <taxon>Metazoa</taxon>
        <taxon>Ecdysozoa</taxon>
        <taxon>Nematoda</taxon>
        <taxon>Enoplea</taxon>
        <taxon>Dorylaimia</taxon>
        <taxon>Trichinellida</taxon>
        <taxon>Trichinellidae</taxon>
        <taxon>Trichinella</taxon>
    </lineage>
</organism>
<dbReference type="AlphaFoldDB" id="A0A0V1DWK5"/>
<dbReference type="Proteomes" id="UP000054632">
    <property type="component" value="Unassembled WGS sequence"/>
</dbReference>
<proteinExistence type="predicted"/>
<protein>
    <submittedName>
        <fullName evidence="2">Uncharacterized protein</fullName>
    </submittedName>
</protein>
<feature type="compositionally biased region" description="Low complexity" evidence="1">
    <location>
        <begin position="75"/>
        <end position="92"/>
    </location>
</feature>
<dbReference type="Proteomes" id="UP000054805">
    <property type="component" value="Unassembled WGS sequence"/>
</dbReference>
<evidence type="ECO:0000313" key="4">
    <source>
        <dbReference type="Proteomes" id="UP000054632"/>
    </source>
</evidence>
<evidence type="ECO:0000313" key="3">
    <source>
        <dbReference type="EMBL" id="KRZ18225.1"/>
    </source>
</evidence>
<dbReference type="EMBL" id="JYDS01000287">
    <property type="protein sequence ID" value="KRZ18225.1"/>
    <property type="molecule type" value="Genomic_DNA"/>
</dbReference>
<reference evidence="4 5" key="1">
    <citation type="submission" date="2015-01" db="EMBL/GenBank/DDBJ databases">
        <title>Evolution of Trichinella species and genotypes.</title>
        <authorList>
            <person name="Korhonen P.K."/>
            <person name="Edoardo P."/>
            <person name="Giuseppe L.R."/>
            <person name="Gasser R.B."/>
        </authorList>
    </citation>
    <scope>NUCLEOTIDE SEQUENCE [LARGE SCALE GENOMIC DNA]</scope>
    <source>
        <strain evidence="2">ISS13</strain>
        <strain evidence="3">ISS588</strain>
    </source>
</reference>
<feature type="compositionally biased region" description="Basic residues" evidence="1">
    <location>
        <begin position="93"/>
        <end position="104"/>
    </location>
</feature>
<feature type="region of interest" description="Disordered" evidence="1">
    <location>
        <begin position="67"/>
        <end position="109"/>
    </location>
</feature>
<comment type="caution">
    <text evidence="2">The sequence shown here is derived from an EMBL/GenBank/DDBJ whole genome shotgun (WGS) entry which is preliminary data.</text>
</comment>
<sequence length="140" mass="16075">MLAGQIVETGRFGKSRTSDQYFGEQPLRPEGVVADLLPSLPYCLSVVVVQLQDFAGREAFHTEHLSSPFHRQIDSKNSPHATPSSSSSSCSLKKNKKEKRKQKKKTVECKDVKWTDRQTKWNRKDEKREVKLMKKDAKRD</sequence>
<evidence type="ECO:0000313" key="2">
    <source>
        <dbReference type="EMBL" id="KRY65915.1"/>
    </source>
</evidence>
<evidence type="ECO:0000313" key="5">
    <source>
        <dbReference type="Proteomes" id="UP000054805"/>
    </source>
</evidence>
<accession>A0A0V1DWK5</accession>
<keyword evidence="5" id="KW-1185">Reference proteome</keyword>
<name>A0A0V1DWK5_TRIPS</name>